<evidence type="ECO:0000256" key="14">
    <source>
        <dbReference type="ARBA" id="ARBA00030753"/>
    </source>
</evidence>
<dbReference type="InterPro" id="IPR019329">
    <property type="entry name" value="NADH_UbQ_OxRdtase_ESSS_su"/>
</dbReference>
<evidence type="ECO:0000256" key="16">
    <source>
        <dbReference type="ARBA" id="ARBA00046528"/>
    </source>
</evidence>
<evidence type="ECO:0000313" key="18">
    <source>
        <dbReference type="EMBL" id="CAG8631086.1"/>
    </source>
</evidence>
<evidence type="ECO:0000256" key="5">
    <source>
        <dbReference type="ARBA" id="ARBA00022448"/>
    </source>
</evidence>
<proteinExistence type="inferred from homology"/>
<feature type="transmembrane region" description="Helical" evidence="17">
    <location>
        <begin position="59"/>
        <end position="77"/>
    </location>
</feature>
<evidence type="ECO:0000256" key="4">
    <source>
        <dbReference type="ARBA" id="ARBA00018632"/>
    </source>
</evidence>
<evidence type="ECO:0000256" key="9">
    <source>
        <dbReference type="ARBA" id="ARBA00022946"/>
    </source>
</evidence>
<dbReference type="EMBL" id="CAJVPJ010002886">
    <property type="protein sequence ID" value="CAG8631086.1"/>
    <property type="molecule type" value="Genomic_DNA"/>
</dbReference>
<evidence type="ECO:0000256" key="8">
    <source>
        <dbReference type="ARBA" id="ARBA00022792"/>
    </source>
</evidence>
<accession>A0A9N9DD53</accession>
<dbReference type="GO" id="GO:0005743">
    <property type="term" value="C:mitochondrial inner membrane"/>
    <property type="evidence" value="ECO:0007669"/>
    <property type="project" value="UniProtKB-SubCell"/>
</dbReference>
<keyword evidence="7 17" id="KW-0812">Transmembrane</keyword>
<keyword evidence="9" id="KW-0809">Transit peptide</keyword>
<sequence length="109" mass="12595">MSFLSRRLARSQPFRLERYACIRRQASDSPEYNEPSGYLFGEKPLPKGQKRIKEDWENLWVIGMTAFFGLGAIIAIYKPKTGVQDWALVEAQKRLEERGVNLDYPKSGK</sequence>
<keyword evidence="8" id="KW-0999">Mitochondrion inner membrane</keyword>
<name>A0A9N9DD53_9GLOM</name>
<evidence type="ECO:0000256" key="13">
    <source>
        <dbReference type="ARBA" id="ARBA00023136"/>
    </source>
</evidence>
<evidence type="ECO:0000256" key="6">
    <source>
        <dbReference type="ARBA" id="ARBA00022660"/>
    </source>
</evidence>
<evidence type="ECO:0000256" key="3">
    <source>
        <dbReference type="ARBA" id="ARBA00008915"/>
    </source>
</evidence>
<keyword evidence="5" id="KW-0813">Transport</keyword>
<dbReference type="PANTHER" id="PTHR40637:SF1">
    <property type="entry name" value="ESSS SUBUNIT OF NADH:UBIQUINONE OXIDOREDUCTASE (COMPLEX I) PROTEIN"/>
    <property type="match status" value="1"/>
</dbReference>
<gene>
    <name evidence="18" type="ORF">POCULU_LOCUS8898</name>
</gene>
<comment type="function">
    <text evidence="1">Accessory subunit of the mitochondrial membrane respiratory chain NADH dehydrogenase (Complex I), that is believed not to be involved in catalysis. Complex I functions in the transfer of electrons from NADH to the respiratory chain. The immediate electron acceptor for the enzyme is believed to be ubiquinone.</text>
</comment>
<evidence type="ECO:0000256" key="11">
    <source>
        <dbReference type="ARBA" id="ARBA00022989"/>
    </source>
</evidence>
<comment type="similarity">
    <text evidence="3">Belongs to the complex I NDUFB11 subunit family.</text>
</comment>
<comment type="caution">
    <text evidence="18">The sequence shown here is derived from an EMBL/GenBank/DDBJ whole genome shotgun (WGS) entry which is preliminary data.</text>
</comment>
<evidence type="ECO:0000256" key="12">
    <source>
        <dbReference type="ARBA" id="ARBA00023128"/>
    </source>
</evidence>
<dbReference type="Proteomes" id="UP000789572">
    <property type="component" value="Unassembled WGS sequence"/>
</dbReference>
<evidence type="ECO:0000256" key="1">
    <source>
        <dbReference type="ARBA" id="ARBA00003195"/>
    </source>
</evidence>
<keyword evidence="6" id="KW-0679">Respiratory chain</keyword>
<evidence type="ECO:0000256" key="10">
    <source>
        <dbReference type="ARBA" id="ARBA00022982"/>
    </source>
</evidence>
<keyword evidence="19" id="KW-1185">Reference proteome</keyword>
<keyword evidence="13 17" id="KW-0472">Membrane</keyword>
<evidence type="ECO:0000256" key="15">
    <source>
        <dbReference type="ARBA" id="ARBA00031387"/>
    </source>
</evidence>
<dbReference type="OrthoDB" id="2147978at2759"/>
<dbReference type="Pfam" id="PF10183">
    <property type="entry name" value="ESSS"/>
    <property type="match status" value="1"/>
</dbReference>
<reference evidence="18" key="1">
    <citation type="submission" date="2021-06" db="EMBL/GenBank/DDBJ databases">
        <authorList>
            <person name="Kallberg Y."/>
            <person name="Tangrot J."/>
            <person name="Rosling A."/>
        </authorList>
    </citation>
    <scope>NUCLEOTIDE SEQUENCE</scope>
    <source>
        <strain evidence="18">IA702</strain>
    </source>
</reference>
<evidence type="ECO:0000256" key="7">
    <source>
        <dbReference type="ARBA" id="ARBA00022692"/>
    </source>
</evidence>
<protein>
    <recommendedName>
        <fullName evidence="4">NADH dehydrogenase [ubiquinone] 1 beta subcomplex subunit 11, mitochondrial</fullName>
    </recommendedName>
    <alternativeName>
        <fullName evidence="15">Complex I-ESSS</fullName>
    </alternativeName>
    <alternativeName>
        <fullName evidence="14">NADH-ubiquinone oxidoreductase ESSS subunit</fullName>
    </alternativeName>
</protein>
<dbReference type="AlphaFoldDB" id="A0A9N9DD53"/>
<dbReference type="PANTHER" id="PTHR40637">
    <property type="entry name" value="ESSS SUBUNIT OF NADH:UBIQUINONE OXIDOREDUCTASE (COMPLEX I) PROTEIN"/>
    <property type="match status" value="1"/>
</dbReference>
<keyword evidence="10" id="KW-0249">Electron transport</keyword>
<organism evidence="18 19">
    <name type="scientific">Paraglomus occultum</name>
    <dbReference type="NCBI Taxonomy" id="144539"/>
    <lineage>
        <taxon>Eukaryota</taxon>
        <taxon>Fungi</taxon>
        <taxon>Fungi incertae sedis</taxon>
        <taxon>Mucoromycota</taxon>
        <taxon>Glomeromycotina</taxon>
        <taxon>Glomeromycetes</taxon>
        <taxon>Paraglomerales</taxon>
        <taxon>Paraglomeraceae</taxon>
        <taxon>Paraglomus</taxon>
    </lineage>
</organism>
<comment type="subunit">
    <text evidence="16">Complex I is composed of 45 different subunits. Interacts with BCAP31.</text>
</comment>
<keyword evidence="11 17" id="KW-1133">Transmembrane helix</keyword>
<evidence type="ECO:0000256" key="2">
    <source>
        <dbReference type="ARBA" id="ARBA00004434"/>
    </source>
</evidence>
<keyword evidence="12" id="KW-0496">Mitochondrion</keyword>
<comment type="subcellular location">
    <subcellularLocation>
        <location evidence="2">Mitochondrion inner membrane</location>
        <topology evidence="2">Single-pass membrane protein</topology>
    </subcellularLocation>
</comment>
<evidence type="ECO:0000313" key="19">
    <source>
        <dbReference type="Proteomes" id="UP000789572"/>
    </source>
</evidence>
<evidence type="ECO:0000256" key="17">
    <source>
        <dbReference type="SAM" id="Phobius"/>
    </source>
</evidence>